<keyword evidence="1" id="KW-0472">Membrane</keyword>
<accession>A0A9X1IJK3</accession>
<comment type="caution">
    <text evidence="2">The sequence shown here is derived from an EMBL/GenBank/DDBJ whole genome shotgun (WGS) entry which is preliminary data.</text>
</comment>
<dbReference type="EMBL" id="JAJAQI010000046">
    <property type="protein sequence ID" value="MCB4824563.1"/>
    <property type="molecule type" value="Genomic_DNA"/>
</dbReference>
<evidence type="ECO:0000256" key="1">
    <source>
        <dbReference type="SAM" id="Phobius"/>
    </source>
</evidence>
<keyword evidence="1" id="KW-1133">Transmembrane helix</keyword>
<evidence type="ECO:0000313" key="3">
    <source>
        <dbReference type="Proteomes" id="UP001139311"/>
    </source>
</evidence>
<evidence type="ECO:0000313" key="2">
    <source>
        <dbReference type="EMBL" id="MCB4824563.1"/>
    </source>
</evidence>
<dbReference type="Proteomes" id="UP001139311">
    <property type="component" value="Unassembled WGS sequence"/>
</dbReference>
<feature type="transmembrane region" description="Helical" evidence="1">
    <location>
        <begin position="78"/>
        <end position="101"/>
    </location>
</feature>
<dbReference type="AlphaFoldDB" id="A0A9X1IJK3"/>
<reference evidence="2" key="1">
    <citation type="submission" date="2021-10" db="EMBL/GenBank/DDBJ databases">
        <title>Roseicella aerolatum sp. nov., isolated from aerosols of e-waste dismantling site.</title>
        <authorList>
            <person name="Qin T."/>
        </authorList>
    </citation>
    <scope>NUCLEOTIDE SEQUENCE</scope>
    <source>
        <strain evidence="2">GB24</strain>
    </source>
</reference>
<organism evidence="2 3">
    <name type="scientific">Roseicella aerolata</name>
    <dbReference type="NCBI Taxonomy" id="2883479"/>
    <lineage>
        <taxon>Bacteria</taxon>
        <taxon>Pseudomonadati</taxon>
        <taxon>Pseudomonadota</taxon>
        <taxon>Alphaproteobacteria</taxon>
        <taxon>Acetobacterales</taxon>
        <taxon>Roseomonadaceae</taxon>
        <taxon>Roseicella</taxon>
    </lineage>
</organism>
<protein>
    <submittedName>
        <fullName evidence="2">Uncharacterized protein</fullName>
    </submittedName>
</protein>
<sequence>MVWASALTAVAVWSLLAWGAYGLVDGGLAWFGGNAAVLAERGHGLAGAVGAGREFGAAVEGLNAAGALGALRGILKPLIVVIWATGAVALLAAPLLLARLAGRMGFRGRY</sequence>
<keyword evidence="3" id="KW-1185">Reference proteome</keyword>
<name>A0A9X1IJK3_9PROT</name>
<keyword evidence="1" id="KW-0812">Transmembrane</keyword>
<gene>
    <name evidence="2" type="ORF">LHA35_22815</name>
</gene>
<proteinExistence type="predicted"/>
<dbReference type="RefSeq" id="WP_226612459.1">
    <property type="nucleotide sequence ID" value="NZ_JAJAQI010000046.1"/>
</dbReference>